<gene>
    <name evidence="2" type="ORF">BN1723_020701</name>
</gene>
<sequence length="79" mass="8608">MVSSRRPLFAPPFLPVPARIPLRAPTTLGPRQATAHPVPAPRACSMSARSVTSTPGEFARRTLRSHGSRRRTPRRNGSP</sequence>
<dbReference type="AlphaFoldDB" id="A0A0G4NR12"/>
<organism evidence="2 3">
    <name type="scientific">Verticillium longisporum</name>
    <name type="common">Verticillium dahliae var. longisporum</name>
    <dbReference type="NCBI Taxonomy" id="100787"/>
    <lineage>
        <taxon>Eukaryota</taxon>
        <taxon>Fungi</taxon>
        <taxon>Dikarya</taxon>
        <taxon>Ascomycota</taxon>
        <taxon>Pezizomycotina</taxon>
        <taxon>Sordariomycetes</taxon>
        <taxon>Hypocreomycetidae</taxon>
        <taxon>Glomerellales</taxon>
        <taxon>Plectosphaerellaceae</taxon>
        <taxon>Verticillium</taxon>
    </lineage>
</organism>
<dbReference type="Proteomes" id="UP000045706">
    <property type="component" value="Unassembled WGS sequence"/>
</dbReference>
<name>A0A0G4NR12_VERLO</name>
<protein>
    <submittedName>
        <fullName evidence="2">Uncharacterized protein</fullName>
    </submittedName>
</protein>
<evidence type="ECO:0000313" key="2">
    <source>
        <dbReference type="EMBL" id="CRK48938.1"/>
    </source>
</evidence>
<feature type="compositionally biased region" description="Basic residues" evidence="1">
    <location>
        <begin position="61"/>
        <end position="79"/>
    </location>
</feature>
<dbReference type="EMBL" id="CVQI01038098">
    <property type="protein sequence ID" value="CRK48938.1"/>
    <property type="molecule type" value="Genomic_DNA"/>
</dbReference>
<proteinExistence type="predicted"/>
<evidence type="ECO:0000256" key="1">
    <source>
        <dbReference type="SAM" id="MobiDB-lite"/>
    </source>
</evidence>
<accession>A0A0G4NR12</accession>
<evidence type="ECO:0000313" key="3">
    <source>
        <dbReference type="Proteomes" id="UP000045706"/>
    </source>
</evidence>
<feature type="non-terminal residue" evidence="2">
    <location>
        <position position="79"/>
    </location>
</feature>
<reference evidence="3" key="1">
    <citation type="submission" date="2015-05" db="EMBL/GenBank/DDBJ databases">
        <authorList>
            <person name="Fogelqvist Johan"/>
        </authorList>
    </citation>
    <scope>NUCLEOTIDE SEQUENCE [LARGE SCALE GENOMIC DNA]</scope>
</reference>
<feature type="region of interest" description="Disordered" evidence="1">
    <location>
        <begin position="1"/>
        <end position="20"/>
    </location>
</feature>
<feature type="region of interest" description="Disordered" evidence="1">
    <location>
        <begin position="27"/>
        <end position="79"/>
    </location>
</feature>